<evidence type="ECO:0000256" key="2">
    <source>
        <dbReference type="ARBA" id="ARBA00023002"/>
    </source>
</evidence>
<accession>A0ABY8QBC3</accession>
<dbReference type="InterPro" id="IPR016161">
    <property type="entry name" value="Ald_DH/histidinol_DH"/>
</dbReference>
<protein>
    <submittedName>
        <fullName evidence="4">NAD-dependent succinate-semialdehyde dehydrogenase</fullName>
        <ecNumber evidence="4">1.2.1.-</ecNumber>
    </submittedName>
</protein>
<keyword evidence="2 4" id="KW-0560">Oxidoreductase</keyword>
<dbReference type="CDD" id="cd07103">
    <property type="entry name" value="ALDH_F5_SSADH_GabD"/>
    <property type="match status" value="1"/>
</dbReference>
<dbReference type="Gene3D" id="3.40.605.10">
    <property type="entry name" value="Aldehyde Dehydrogenase, Chain A, domain 1"/>
    <property type="match status" value="1"/>
</dbReference>
<sequence length="478" mass="50396">MSVPLVPLLIDGDYCAGSTGVTVPVVNPATEEVIADLAHASVTDLDRALAASARAFVDWRETTAAHRNAILVKAAYLIRERTEEIAEILTAENGKSLTEARGEVGFCADATDWYAEEAKRAYGRVIPARASDVRQITLREPVGVALGFAAWNFPAGNVALKMAAALAAGCTIIVKPSDETPATAIAIGRCFTDAGLPAGALNIVHGVPTEVSKYLIASPIPKKVSLTGSTPVGKLLQRLASETMKRCTMELGGHAPVLVFADTDIPNAVARLVSAKFRNAGQVCTSPTRFFIAREVYEDFVAAFITRAKQVRVGNGAEEGAQMGPMITARRRDTIDALVKDAVAKGADLRLGGHAIAGKGYFYAPTVLADVPDNARLMTEEPFGPIAAFTPFDSFDEVIGRANALPYGLAAYVFSQNPGTIARAGSALDAGVVGVNHTSVHEAETPFGGVNESGYGAESGIEGLDAYLRTKMLTEKYL</sequence>
<dbReference type="GO" id="GO:0016491">
    <property type="term" value="F:oxidoreductase activity"/>
    <property type="evidence" value="ECO:0007669"/>
    <property type="project" value="UniProtKB-KW"/>
</dbReference>
<evidence type="ECO:0000313" key="4">
    <source>
        <dbReference type="EMBL" id="WGV18179.1"/>
    </source>
</evidence>
<reference evidence="4 5" key="1">
    <citation type="submission" date="2023-04" db="EMBL/GenBank/DDBJ databases">
        <title>YMD61, complete Genome.</title>
        <authorList>
            <person name="Zhang J."/>
        </authorList>
    </citation>
    <scope>NUCLEOTIDE SEQUENCE [LARGE SCALE GENOMIC DNA]</scope>
    <source>
        <strain evidence="4 5">YMD61</strain>
        <plasmid evidence="4 5">unnamed1</plasmid>
    </source>
</reference>
<dbReference type="PANTHER" id="PTHR43353">
    <property type="entry name" value="SUCCINATE-SEMIALDEHYDE DEHYDROGENASE, MITOCHONDRIAL"/>
    <property type="match status" value="1"/>
</dbReference>
<name>A0ABY8QBC3_9RHOB</name>
<comment type="similarity">
    <text evidence="1">Belongs to the aldehyde dehydrogenase family.</text>
</comment>
<evidence type="ECO:0000313" key="5">
    <source>
        <dbReference type="Proteomes" id="UP001230978"/>
    </source>
</evidence>
<dbReference type="RefSeq" id="WP_281470155.1">
    <property type="nucleotide sequence ID" value="NZ_CP124536.1"/>
</dbReference>
<dbReference type="SUPFAM" id="SSF53720">
    <property type="entry name" value="ALDH-like"/>
    <property type="match status" value="1"/>
</dbReference>
<dbReference type="InterPro" id="IPR015590">
    <property type="entry name" value="Aldehyde_DH_dom"/>
</dbReference>
<dbReference type="Gene3D" id="3.40.309.10">
    <property type="entry name" value="Aldehyde Dehydrogenase, Chain A, domain 2"/>
    <property type="match status" value="1"/>
</dbReference>
<dbReference type="Proteomes" id="UP001230978">
    <property type="component" value="Plasmid unnamed1"/>
</dbReference>
<dbReference type="Pfam" id="PF00171">
    <property type="entry name" value="Aldedh"/>
    <property type="match status" value="1"/>
</dbReference>
<organism evidence="4 5">
    <name type="scientific">Fuscovulum ytuae</name>
    <dbReference type="NCBI Taxonomy" id="3042299"/>
    <lineage>
        <taxon>Bacteria</taxon>
        <taxon>Pseudomonadati</taxon>
        <taxon>Pseudomonadota</taxon>
        <taxon>Alphaproteobacteria</taxon>
        <taxon>Rhodobacterales</taxon>
        <taxon>Paracoccaceae</taxon>
        <taxon>Fuscovulum</taxon>
    </lineage>
</organism>
<evidence type="ECO:0000256" key="1">
    <source>
        <dbReference type="ARBA" id="ARBA00009986"/>
    </source>
</evidence>
<keyword evidence="5" id="KW-1185">Reference proteome</keyword>
<dbReference type="EC" id="1.2.1.-" evidence="4"/>
<gene>
    <name evidence="4" type="ORF">QF092_18960</name>
</gene>
<dbReference type="InterPro" id="IPR050740">
    <property type="entry name" value="Aldehyde_DH_Superfamily"/>
</dbReference>
<geneLocation type="plasmid" evidence="4 5">
    <name>unnamed1</name>
</geneLocation>
<dbReference type="InterPro" id="IPR016163">
    <property type="entry name" value="Ald_DH_C"/>
</dbReference>
<dbReference type="InterPro" id="IPR016162">
    <property type="entry name" value="Ald_DH_N"/>
</dbReference>
<proteinExistence type="inferred from homology"/>
<dbReference type="EMBL" id="CP124536">
    <property type="protein sequence ID" value="WGV18179.1"/>
    <property type="molecule type" value="Genomic_DNA"/>
</dbReference>
<keyword evidence="4" id="KW-0614">Plasmid</keyword>
<evidence type="ECO:0000259" key="3">
    <source>
        <dbReference type="Pfam" id="PF00171"/>
    </source>
</evidence>
<feature type="domain" description="Aldehyde dehydrogenase" evidence="3">
    <location>
        <begin position="21"/>
        <end position="472"/>
    </location>
</feature>
<dbReference type="PANTHER" id="PTHR43353:SF5">
    <property type="entry name" value="SUCCINATE-SEMIALDEHYDE DEHYDROGENASE, MITOCHONDRIAL"/>
    <property type="match status" value="1"/>
</dbReference>